<keyword evidence="2" id="KW-0812">Transmembrane</keyword>
<protein>
    <submittedName>
        <fullName evidence="4">Uncharacterized protein</fullName>
    </submittedName>
</protein>
<keyword evidence="2" id="KW-0472">Membrane</keyword>
<evidence type="ECO:0000313" key="4">
    <source>
        <dbReference type="EMBL" id="KAK3286023.1"/>
    </source>
</evidence>
<dbReference type="EMBL" id="LGRX02001522">
    <property type="protein sequence ID" value="KAK3286023.1"/>
    <property type="molecule type" value="Genomic_DNA"/>
</dbReference>
<evidence type="ECO:0000256" key="3">
    <source>
        <dbReference type="SAM" id="SignalP"/>
    </source>
</evidence>
<feature type="transmembrane region" description="Helical" evidence="2">
    <location>
        <begin position="310"/>
        <end position="334"/>
    </location>
</feature>
<dbReference type="PANTHER" id="PTHR31414">
    <property type="entry name" value="TRANSMEMBRANE PROTEIN DDB_G0292058"/>
    <property type="match status" value="1"/>
</dbReference>
<proteinExistence type="predicted"/>
<feature type="transmembrane region" description="Helical" evidence="2">
    <location>
        <begin position="124"/>
        <end position="147"/>
    </location>
</feature>
<evidence type="ECO:0000256" key="2">
    <source>
        <dbReference type="SAM" id="Phobius"/>
    </source>
</evidence>
<name>A0AAE0LI29_9CHLO</name>
<feature type="transmembrane region" description="Helical" evidence="2">
    <location>
        <begin position="499"/>
        <end position="519"/>
    </location>
</feature>
<evidence type="ECO:0000256" key="1">
    <source>
        <dbReference type="SAM" id="MobiDB-lite"/>
    </source>
</evidence>
<dbReference type="GO" id="GO:0016020">
    <property type="term" value="C:membrane"/>
    <property type="evidence" value="ECO:0007669"/>
    <property type="project" value="TreeGrafter"/>
</dbReference>
<feature type="chain" id="PRO_5042133627" evidence="3">
    <location>
        <begin position="32"/>
        <end position="622"/>
    </location>
</feature>
<keyword evidence="3" id="KW-0732">Signal</keyword>
<sequence>MSRIFTPLETRNMGACAFLLLCFACNIVAEAQTAGSTPADSADEGIRRSSNQQGTVPAPPSEQPQQGVDTGAIVDDAKSQANTQGDAALAVVPRVNPLNNFKEYEGGFDVEDRDYLASLAFTGIYGYAIGVASLLASLCFCMVRMWYGCFGESQGYGFCPPPSSSPDEALKKAGRYQGMLFSSTGDGPYWRDCGVCRHVGCRAALHAITDLIVDAANTTVHDTTSFSEVFVTASNALHGPGSDAGRGTIDDTLDLLDSESQELLDTAVSGRDGIFDVFTLLEVFFMACSISIFFLIVAGDIGSMFKVQNLMIAAFVLGVAFIFFAWVLFGLLFFSANFVNDLCTAMEEYVVSPRTSDLDSLMPCINETTARSAVDEAKLAVKQLTLQANQLAAVYPDALPLICDPYGALVVVPESPPLSDHYPYFPQENCTGPSISLEECQQGEPVGYPSNVTLYCGAAQDLYEQIPVAENLLQCTRILDVCSDISDNHCTELKLGMNLLWVGFLVAGIALIPLTYAWFQVFVESQIQPNATETVMEDPDLPMTQGRRKKQSAERIAPSAVEVSRTSIRASKDGHADIELSDFDHAPPTNVAHSAVPPVSPRPSSATLGSPASELRSSRQAW</sequence>
<keyword evidence="2" id="KW-1133">Transmembrane helix</keyword>
<accession>A0AAE0LI29</accession>
<keyword evidence="5" id="KW-1185">Reference proteome</keyword>
<dbReference type="AlphaFoldDB" id="A0AAE0LI29"/>
<dbReference type="PANTHER" id="PTHR31414:SF18">
    <property type="entry name" value="TRANSMEMBRANE PROTEIN-RELATED"/>
    <property type="match status" value="1"/>
</dbReference>
<comment type="caution">
    <text evidence="4">The sequence shown here is derived from an EMBL/GenBank/DDBJ whole genome shotgun (WGS) entry which is preliminary data.</text>
</comment>
<organism evidence="4 5">
    <name type="scientific">Cymbomonas tetramitiformis</name>
    <dbReference type="NCBI Taxonomy" id="36881"/>
    <lineage>
        <taxon>Eukaryota</taxon>
        <taxon>Viridiplantae</taxon>
        <taxon>Chlorophyta</taxon>
        <taxon>Pyramimonadophyceae</taxon>
        <taxon>Pyramimonadales</taxon>
        <taxon>Pyramimonadaceae</taxon>
        <taxon>Cymbomonas</taxon>
    </lineage>
</organism>
<dbReference type="InterPro" id="IPR040283">
    <property type="entry name" value="DDB_G0292058-like"/>
</dbReference>
<feature type="compositionally biased region" description="Basic and acidic residues" evidence="1">
    <location>
        <begin position="570"/>
        <end position="585"/>
    </location>
</feature>
<feature type="transmembrane region" description="Helical" evidence="2">
    <location>
        <begin position="277"/>
        <end position="298"/>
    </location>
</feature>
<dbReference type="Proteomes" id="UP001190700">
    <property type="component" value="Unassembled WGS sequence"/>
</dbReference>
<feature type="signal peptide" evidence="3">
    <location>
        <begin position="1"/>
        <end position="31"/>
    </location>
</feature>
<reference evidence="4 5" key="1">
    <citation type="journal article" date="2015" name="Genome Biol. Evol.">
        <title>Comparative Genomics of a Bacterivorous Green Alga Reveals Evolutionary Causalities and Consequences of Phago-Mixotrophic Mode of Nutrition.</title>
        <authorList>
            <person name="Burns J.A."/>
            <person name="Paasch A."/>
            <person name="Narechania A."/>
            <person name="Kim E."/>
        </authorList>
    </citation>
    <scope>NUCLEOTIDE SEQUENCE [LARGE SCALE GENOMIC DNA]</scope>
    <source>
        <strain evidence="4 5">PLY_AMNH</strain>
    </source>
</reference>
<feature type="region of interest" description="Disordered" evidence="1">
    <location>
        <begin position="533"/>
        <end position="622"/>
    </location>
</feature>
<feature type="compositionally biased region" description="Low complexity" evidence="1">
    <location>
        <begin position="591"/>
        <end position="606"/>
    </location>
</feature>
<gene>
    <name evidence="4" type="ORF">CYMTET_6394</name>
</gene>
<evidence type="ECO:0000313" key="5">
    <source>
        <dbReference type="Proteomes" id="UP001190700"/>
    </source>
</evidence>
<feature type="region of interest" description="Disordered" evidence="1">
    <location>
        <begin position="36"/>
        <end position="68"/>
    </location>
</feature>